<feature type="compositionally biased region" description="Low complexity" evidence="10">
    <location>
        <begin position="90"/>
        <end position="132"/>
    </location>
</feature>
<feature type="compositionally biased region" description="Basic and acidic residues" evidence="10">
    <location>
        <begin position="71"/>
        <end position="80"/>
    </location>
</feature>
<gene>
    <name evidence="11" type="primary">LOC109890880</name>
</gene>
<dbReference type="InterPro" id="IPR017956">
    <property type="entry name" value="AT_hook_DNA-bd_motif"/>
</dbReference>
<dbReference type="GO" id="GO:0003677">
    <property type="term" value="F:DNA binding"/>
    <property type="evidence" value="ECO:0007669"/>
    <property type="project" value="UniProtKB-KW"/>
</dbReference>
<accession>A0A8C7IKB4</accession>
<evidence type="ECO:0000256" key="7">
    <source>
        <dbReference type="ARBA" id="ARBA00023125"/>
    </source>
</evidence>
<reference evidence="11" key="2">
    <citation type="submission" date="2025-09" db="UniProtKB">
        <authorList>
            <consortium name="Ensembl"/>
        </authorList>
    </citation>
    <scope>IDENTIFICATION</scope>
</reference>
<keyword evidence="4" id="KW-0677">Repeat</keyword>
<name>A0A8C7IKB4_ONCKI</name>
<evidence type="ECO:0000256" key="1">
    <source>
        <dbReference type="ARBA" id="ARBA00004123"/>
    </source>
</evidence>
<reference evidence="11" key="1">
    <citation type="submission" date="2025-08" db="UniProtKB">
        <authorList>
            <consortium name="Ensembl"/>
        </authorList>
    </citation>
    <scope>IDENTIFICATION</scope>
</reference>
<comment type="similarity">
    <text evidence="2">Belongs to the HMGA family.</text>
</comment>
<evidence type="ECO:0000313" key="12">
    <source>
        <dbReference type="Proteomes" id="UP000694557"/>
    </source>
</evidence>
<keyword evidence="12" id="KW-1185">Reference proteome</keyword>
<sequence>MAVPYFAVDRVRVPTLWQFLILLWIESEYQPYGSSLFCSCSPQEPTGPPTPKRPRGRPRGSKNKGPRATPKKVEPVGERRPRGRPRKWPQKVVQEVIQEQQSPSEETEGPSQSLPAEASPSQAPAQEVAEGE</sequence>
<keyword evidence="3" id="KW-0597">Phosphoprotein</keyword>
<keyword evidence="9" id="KW-0539">Nucleus</keyword>
<evidence type="ECO:0000256" key="6">
    <source>
        <dbReference type="ARBA" id="ARBA00023015"/>
    </source>
</evidence>
<keyword evidence="8" id="KW-0804">Transcription</keyword>
<dbReference type="GeneTree" id="ENSGT00940000163109"/>
<evidence type="ECO:0000256" key="10">
    <source>
        <dbReference type="SAM" id="MobiDB-lite"/>
    </source>
</evidence>
<evidence type="ECO:0000256" key="9">
    <source>
        <dbReference type="ARBA" id="ARBA00023242"/>
    </source>
</evidence>
<proteinExistence type="inferred from homology"/>
<dbReference type="Proteomes" id="UP000694557">
    <property type="component" value="Unassembled WGS sequence"/>
</dbReference>
<dbReference type="GO" id="GO:0003712">
    <property type="term" value="F:transcription coregulator activity"/>
    <property type="evidence" value="ECO:0007669"/>
    <property type="project" value="TreeGrafter"/>
</dbReference>
<comment type="subcellular location">
    <subcellularLocation>
        <location evidence="1">Nucleus</location>
    </subcellularLocation>
</comment>
<dbReference type="PRINTS" id="PR00930">
    <property type="entry name" value="HIGHMOBLTYIY"/>
</dbReference>
<protein>
    <submittedName>
        <fullName evidence="11">High mobility group protein HMGI-C</fullName>
    </submittedName>
</protein>
<dbReference type="GO" id="GO:0010557">
    <property type="term" value="P:positive regulation of macromolecule biosynthetic process"/>
    <property type="evidence" value="ECO:0007669"/>
    <property type="project" value="UniProtKB-ARBA"/>
</dbReference>
<dbReference type="PRINTS" id="PR00929">
    <property type="entry name" value="ATHOOK"/>
</dbReference>
<keyword evidence="6" id="KW-0805">Transcription regulation</keyword>
<dbReference type="GO" id="GO:0005634">
    <property type="term" value="C:nucleus"/>
    <property type="evidence" value="ECO:0007669"/>
    <property type="project" value="UniProtKB-SubCell"/>
</dbReference>
<dbReference type="GO" id="GO:0000785">
    <property type="term" value="C:chromatin"/>
    <property type="evidence" value="ECO:0007669"/>
    <property type="project" value="InterPro"/>
</dbReference>
<evidence type="ECO:0000256" key="8">
    <source>
        <dbReference type="ARBA" id="ARBA00023163"/>
    </source>
</evidence>
<dbReference type="PANTHER" id="PTHR23341">
    <property type="entry name" value="HIGH MOBILITY GROUP PROTEINS HMG-A AND C"/>
    <property type="match status" value="1"/>
</dbReference>
<dbReference type="InterPro" id="IPR000116">
    <property type="entry name" value="HMGA"/>
</dbReference>
<dbReference type="Ensembl" id="ENSOKIT00005079197.1">
    <property type="protein sequence ID" value="ENSOKIP00005074323.1"/>
    <property type="gene ID" value="ENSOKIG00005032091.1"/>
</dbReference>
<evidence type="ECO:0000313" key="11">
    <source>
        <dbReference type="Ensembl" id="ENSOKIP00005074323.1"/>
    </source>
</evidence>
<dbReference type="SMART" id="SM00384">
    <property type="entry name" value="AT_hook"/>
    <property type="match status" value="2"/>
</dbReference>
<dbReference type="GO" id="GO:0006355">
    <property type="term" value="P:regulation of DNA-templated transcription"/>
    <property type="evidence" value="ECO:0007669"/>
    <property type="project" value="InterPro"/>
</dbReference>
<feature type="region of interest" description="Disordered" evidence="10">
    <location>
        <begin position="36"/>
        <end position="132"/>
    </location>
</feature>
<keyword evidence="5" id="KW-0007">Acetylation</keyword>
<feature type="compositionally biased region" description="Basic residues" evidence="10">
    <location>
        <begin position="52"/>
        <end position="65"/>
    </location>
</feature>
<evidence type="ECO:0000256" key="5">
    <source>
        <dbReference type="ARBA" id="ARBA00022990"/>
    </source>
</evidence>
<dbReference type="AlphaFoldDB" id="A0A8C7IKB4"/>
<evidence type="ECO:0000256" key="4">
    <source>
        <dbReference type="ARBA" id="ARBA00022737"/>
    </source>
</evidence>
<dbReference type="PANTHER" id="PTHR23341:SF4">
    <property type="entry name" value="HIGH MOBILITY GROUP PROTEIN HMGI-C"/>
    <property type="match status" value="1"/>
</dbReference>
<evidence type="ECO:0000256" key="2">
    <source>
        <dbReference type="ARBA" id="ARBA00010812"/>
    </source>
</evidence>
<evidence type="ECO:0000256" key="3">
    <source>
        <dbReference type="ARBA" id="ARBA00022553"/>
    </source>
</evidence>
<keyword evidence="7" id="KW-0238">DNA-binding</keyword>
<organism evidence="11 12">
    <name type="scientific">Oncorhynchus kisutch</name>
    <name type="common">Coho salmon</name>
    <name type="synonym">Salmo kisutch</name>
    <dbReference type="NCBI Taxonomy" id="8019"/>
    <lineage>
        <taxon>Eukaryota</taxon>
        <taxon>Metazoa</taxon>
        <taxon>Chordata</taxon>
        <taxon>Craniata</taxon>
        <taxon>Vertebrata</taxon>
        <taxon>Euteleostomi</taxon>
        <taxon>Actinopterygii</taxon>
        <taxon>Neopterygii</taxon>
        <taxon>Teleostei</taxon>
        <taxon>Protacanthopterygii</taxon>
        <taxon>Salmoniformes</taxon>
        <taxon>Salmonidae</taxon>
        <taxon>Salmoninae</taxon>
        <taxon>Oncorhynchus</taxon>
    </lineage>
</organism>